<dbReference type="Proteomes" id="UP001566132">
    <property type="component" value="Unassembled WGS sequence"/>
</dbReference>
<evidence type="ECO:0000313" key="1">
    <source>
        <dbReference type="EMBL" id="KAL1491030.1"/>
    </source>
</evidence>
<sequence length="63" mass="6651">MSSVRLLGALTTIARTNVKCLHTGTARYAATGGATNRKHTDLKVVDNVGVICFDTPGAKVKIH</sequence>
<organism evidence="1 2">
    <name type="scientific">Hypothenemus hampei</name>
    <name type="common">Coffee berry borer</name>
    <dbReference type="NCBI Taxonomy" id="57062"/>
    <lineage>
        <taxon>Eukaryota</taxon>
        <taxon>Metazoa</taxon>
        <taxon>Ecdysozoa</taxon>
        <taxon>Arthropoda</taxon>
        <taxon>Hexapoda</taxon>
        <taxon>Insecta</taxon>
        <taxon>Pterygota</taxon>
        <taxon>Neoptera</taxon>
        <taxon>Endopterygota</taxon>
        <taxon>Coleoptera</taxon>
        <taxon>Polyphaga</taxon>
        <taxon>Cucujiformia</taxon>
        <taxon>Curculionidae</taxon>
        <taxon>Scolytinae</taxon>
        <taxon>Hypothenemus</taxon>
    </lineage>
</organism>
<name>A0ABD1E8Y0_HYPHA</name>
<keyword evidence="2" id="KW-1185">Reference proteome</keyword>
<accession>A0ABD1E8Y0</accession>
<evidence type="ECO:0000313" key="2">
    <source>
        <dbReference type="Proteomes" id="UP001566132"/>
    </source>
</evidence>
<comment type="caution">
    <text evidence="1">The sequence shown here is derived from an EMBL/GenBank/DDBJ whole genome shotgun (WGS) entry which is preliminary data.</text>
</comment>
<dbReference type="EMBL" id="JBDJPC010000009">
    <property type="protein sequence ID" value="KAL1491030.1"/>
    <property type="molecule type" value="Genomic_DNA"/>
</dbReference>
<reference evidence="1 2" key="1">
    <citation type="submission" date="2024-05" db="EMBL/GenBank/DDBJ databases">
        <title>Genetic variation in Jamaican populations of the coffee berry borer (Hypothenemus hampei).</title>
        <authorList>
            <person name="Errbii M."/>
            <person name="Myrie A."/>
        </authorList>
    </citation>
    <scope>NUCLEOTIDE SEQUENCE [LARGE SCALE GENOMIC DNA]</scope>
    <source>
        <strain evidence="1">JA-Hopewell-2020-01-JO</strain>
        <tissue evidence="1">Whole body</tissue>
    </source>
</reference>
<proteinExistence type="predicted"/>
<protein>
    <submittedName>
        <fullName evidence="1">Uncharacterized protein</fullName>
    </submittedName>
</protein>
<gene>
    <name evidence="1" type="ORF">ABEB36_011688</name>
</gene>
<dbReference type="AlphaFoldDB" id="A0ABD1E8Y0"/>